<evidence type="ECO:0000256" key="1">
    <source>
        <dbReference type="SAM" id="Phobius"/>
    </source>
</evidence>
<name>A0A1H4Y2Q8_9BRAD</name>
<proteinExistence type="predicted"/>
<protein>
    <submittedName>
        <fullName evidence="2">Uncharacterized protein</fullName>
    </submittedName>
</protein>
<gene>
    <name evidence="2" type="ORF">SAMN05444164_3756</name>
</gene>
<dbReference type="EMBL" id="FNTH01000001">
    <property type="protein sequence ID" value="SED12015.1"/>
    <property type="molecule type" value="Genomic_DNA"/>
</dbReference>
<keyword evidence="1" id="KW-1133">Transmembrane helix</keyword>
<keyword evidence="1" id="KW-0812">Transmembrane</keyword>
<dbReference type="AlphaFoldDB" id="A0A1H4Y2Q8"/>
<keyword evidence="1" id="KW-0472">Membrane</keyword>
<organism evidence="2 3">
    <name type="scientific">Bradyrhizobium erythrophlei</name>
    <dbReference type="NCBI Taxonomy" id="1437360"/>
    <lineage>
        <taxon>Bacteria</taxon>
        <taxon>Pseudomonadati</taxon>
        <taxon>Pseudomonadota</taxon>
        <taxon>Alphaproteobacteria</taxon>
        <taxon>Hyphomicrobiales</taxon>
        <taxon>Nitrobacteraceae</taxon>
        <taxon>Bradyrhizobium</taxon>
    </lineage>
</organism>
<accession>A0A1H4Y2Q8</accession>
<evidence type="ECO:0000313" key="3">
    <source>
        <dbReference type="Proteomes" id="UP000198992"/>
    </source>
</evidence>
<dbReference type="Proteomes" id="UP000198992">
    <property type="component" value="Unassembled WGS sequence"/>
</dbReference>
<evidence type="ECO:0000313" key="2">
    <source>
        <dbReference type="EMBL" id="SED12015.1"/>
    </source>
</evidence>
<reference evidence="2 3" key="1">
    <citation type="submission" date="2016-10" db="EMBL/GenBank/DDBJ databases">
        <authorList>
            <person name="de Groot N.N."/>
        </authorList>
    </citation>
    <scope>NUCLEOTIDE SEQUENCE [LARGE SCALE GENOMIC DNA]</scope>
    <source>
        <strain evidence="2 3">MT12</strain>
    </source>
</reference>
<feature type="transmembrane region" description="Helical" evidence="1">
    <location>
        <begin position="6"/>
        <end position="28"/>
    </location>
</feature>
<sequence>MGSDSLLGSICIVLLGLSPLVVIGIAMYGQ</sequence>